<evidence type="ECO:0000313" key="1">
    <source>
        <dbReference type="EMBL" id="KAJ1135768.1"/>
    </source>
</evidence>
<name>A0AAV7QB04_PLEWA</name>
<accession>A0AAV7QB04</accession>
<dbReference type="EMBL" id="JANPWB010000010">
    <property type="protein sequence ID" value="KAJ1135768.1"/>
    <property type="molecule type" value="Genomic_DNA"/>
</dbReference>
<proteinExistence type="predicted"/>
<dbReference type="AlphaFoldDB" id="A0AAV7QB04"/>
<dbReference type="Proteomes" id="UP001066276">
    <property type="component" value="Chromosome 6"/>
</dbReference>
<organism evidence="1 2">
    <name type="scientific">Pleurodeles waltl</name>
    <name type="common">Iberian ribbed newt</name>
    <dbReference type="NCBI Taxonomy" id="8319"/>
    <lineage>
        <taxon>Eukaryota</taxon>
        <taxon>Metazoa</taxon>
        <taxon>Chordata</taxon>
        <taxon>Craniata</taxon>
        <taxon>Vertebrata</taxon>
        <taxon>Euteleostomi</taxon>
        <taxon>Amphibia</taxon>
        <taxon>Batrachia</taxon>
        <taxon>Caudata</taxon>
        <taxon>Salamandroidea</taxon>
        <taxon>Salamandridae</taxon>
        <taxon>Pleurodelinae</taxon>
        <taxon>Pleurodeles</taxon>
    </lineage>
</organism>
<evidence type="ECO:0000313" key="2">
    <source>
        <dbReference type="Proteomes" id="UP001066276"/>
    </source>
</evidence>
<sequence length="73" mass="7646">MAALRSEARCRRPDYQRTRAGTREVLRTAGGVGQGEWAAFHPGKVSACPSAPPLKIAAPECDTLSTAFGSGNS</sequence>
<keyword evidence="2" id="KW-1185">Reference proteome</keyword>
<gene>
    <name evidence="1" type="ORF">NDU88_002199</name>
</gene>
<comment type="caution">
    <text evidence="1">The sequence shown here is derived from an EMBL/GenBank/DDBJ whole genome shotgun (WGS) entry which is preliminary data.</text>
</comment>
<reference evidence="1" key="1">
    <citation type="journal article" date="2022" name="bioRxiv">
        <title>Sequencing and chromosome-scale assembly of the giantPleurodeles waltlgenome.</title>
        <authorList>
            <person name="Brown T."/>
            <person name="Elewa A."/>
            <person name="Iarovenko S."/>
            <person name="Subramanian E."/>
            <person name="Araus A.J."/>
            <person name="Petzold A."/>
            <person name="Susuki M."/>
            <person name="Suzuki K.-i.T."/>
            <person name="Hayashi T."/>
            <person name="Toyoda A."/>
            <person name="Oliveira C."/>
            <person name="Osipova E."/>
            <person name="Leigh N.D."/>
            <person name="Simon A."/>
            <person name="Yun M.H."/>
        </authorList>
    </citation>
    <scope>NUCLEOTIDE SEQUENCE</scope>
    <source>
        <strain evidence="1">20211129_DDA</strain>
        <tissue evidence="1">Liver</tissue>
    </source>
</reference>
<protein>
    <submittedName>
        <fullName evidence="1">Uncharacterized protein</fullName>
    </submittedName>
</protein>